<dbReference type="EMBL" id="MOBI01000001">
    <property type="protein sequence ID" value="RON06238.1"/>
    <property type="molecule type" value="Genomic_DNA"/>
</dbReference>
<comment type="caution">
    <text evidence="1">The sequence shown here is derived from an EMBL/GenBank/DDBJ whole genome shotgun (WGS) entry which is preliminary data.</text>
</comment>
<evidence type="ECO:0000313" key="2">
    <source>
        <dbReference type="Proteomes" id="UP000284684"/>
    </source>
</evidence>
<dbReference type="AlphaFoldDB" id="A0A423H1Y4"/>
<reference evidence="1 2" key="1">
    <citation type="submission" date="2016-10" db="EMBL/GenBank/DDBJ databases">
        <title>Comparative genome analysis of multiple Pseudomonas spp. focuses on biocontrol and plant growth promoting traits.</title>
        <authorList>
            <person name="Tao X.-Y."/>
            <person name="Taylor C.G."/>
        </authorList>
    </citation>
    <scope>NUCLEOTIDE SEQUENCE [LARGE SCALE GENOMIC DNA]</scope>
    <source>
        <strain evidence="1 2">37D10</strain>
    </source>
</reference>
<dbReference type="Proteomes" id="UP000284684">
    <property type="component" value="Unassembled WGS sequence"/>
</dbReference>
<organism evidence="1 2">
    <name type="scientific">Pseudomonas brassicacearum</name>
    <dbReference type="NCBI Taxonomy" id="930166"/>
    <lineage>
        <taxon>Bacteria</taxon>
        <taxon>Pseudomonadati</taxon>
        <taxon>Pseudomonadota</taxon>
        <taxon>Gammaproteobacteria</taxon>
        <taxon>Pseudomonadales</taxon>
        <taxon>Pseudomonadaceae</taxon>
        <taxon>Pseudomonas</taxon>
    </lineage>
</organism>
<sequence>MSTPTNQQVYAKAKELVEAIGLRDSEALQQDFRITNAVADEIYESIDAYFDKGTKLSIAPEETAFDSFGQQRPFIDAYETNDKALGLECVIFADGTPSEAILHIEVSESNGQLAVYYKYIGS</sequence>
<gene>
    <name evidence="1" type="ORF">BK658_00165</name>
</gene>
<proteinExistence type="predicted"/>
<dbReference type="RefSeq" id="WP_123580137.1">
    <property type="nucleotide sequence ID" value="NZ_MOBI01000001.1"/>
</dbReference>
<name>A0A423H1Y4_9PSED</name>
<evidence type="ECO:0000313" key="1">
    <source>
        <dbReference type="EMBL" id="RON06238.1"/>
    </source>
</evidence>
<protein>
    <submittedName>
        <fullName evidence="1">Uncharacterized protein</fullName>
    </submittedName>
</protein>
<accession>A0A423H1Y4</accession>